<dbReference type="GeneID" id="23112737"/>
<sequence length="145" mass="16602">MKFYIASGLQNHEQVRSLAKLLKNSGWTHTYDWTSLLYDRTSHVSEKTTDIETLRHIGEQEYNGVKQADVVIILTPQGRGTHTEFGMAIALGKIIYLCHEDDTYFKCDDNTSAFYWLPEVKHLIGNTDYIAAQLLKACFHPHLKA</sequence>
<proteinExistence type="predicted"/>
<dbReference type="GO" id="GO:0016740">
    <property type="term" value="F:transferase activity"/>
    <property type="evidence" value="ECO:0007669"/>
    <property type="project" value="UniProtKB-KW"/>
</dbReference>
<dbReference type="AlphaFoldDB" id="A0A6N2XRZ1"/>
<dbReference type="Pfam" id="PF05014">
    <property type="entry name" value="Nuc_deoxyrib_tr"/>
    <property type="match status" value="1"/>
</dbReference>
<protein>
    <submittedName>
        <fullName evidence="1">Nucleoside 2-deoxyribosyltransferase</fullName>
    </submittedName>
</protein>
<dbReference type="Gene3D" id="3.40.50.450">
    <property type="match status" value="1"/>
</dbReference>
<evidence type="ECO:0000313" key="1">
    <source>
        <dbReference type="EMBL" id="VYT55888.1"/>
    </source>
</evidence>
<dbReference type="InterPro" id="IPR007710">
    <property type="entry name" value="Nucleoside_deoxyribTrfase"/>
</dbReference>
<name>A0A6N2XRZ1_9FIRM</name>
<dbReference type="EMBL" id="CACRTF010000020">
    <property type="protein sequence ID" value="VYT55888.1"/>
    <property type="molecule type" value="Genomic_DNA"/>
</dbReference>
<organism evidence="1">
    <name type="scientific">Enterocloster bolteae</name>
    <dbReference type="NCBI Taxonomy" id="208479"/>
    <lineage>
        <taxon>Bacteria</taxon>
        <taxon>Bacillati</taxon>
        <taxon>Bacillota</taxon>
        <taxon>Clostridia</taxon>
        <taxon>Lachnospirales</taxon>
        <taxon>Lachnospiraceae</taxon>
        <taxon>Enterocloster</taxon>
    </lineage>
</organism>
<keyword evidence="1" id="KW-0808">Transferase</keyword>
<gene>
    <name evidence="1" type="ORF">CBLFYP116_05289</name>
</gene>
<reference evidence="1" key="1">
    <citation type="submission" date="2019-11" db="EMBL/GenBank/DDBJ databases">
        <authorList>
            <person name="Feng L."/>
        </authorList>
    </citation>
    <scope>NUCLEOTIDE SEQUENCE</scope>
    <source>
        <strain evidence="1">CbolteaeLFYP116</strain>
    </source>
</reference>
<dbReference type="SUPFAM" id="SSF52309">
    <property type="entry name" value="N-(deoxy)ribosyltransferase-like"/>
    <property type="match status" value="1"/>
</dbReference>
<dbReference type="RefSeq" id="WP_002574976.1">
    <property type="nucleotide sequence ID" value="NZ_BAABZS010000001.1"/>
</dbReference>
<accession>A0A6N2XRZ1</accession>